<dbReference type="Gene3D" id="1.10.3720.10">
    <property type="entry name" value="MetI-like"/>
    <property type="match status" value="1"/>
</dbReference>
<feature type="domain" description="ABC transmembrane type-1" evidence="8">
    <location>
        <begin position="105"/>
        <end position="322"/>
    </location>
</feature>
<reference evidence="9 11" key="2">
    <citation type="submission" date="2020-08" db="EMBL/GenBank/DDBJ databases">
        <title>Genomic Encyclopedia of Type Strains, Phase IV (KMG-IV): sequencing the most valuable type-strain genomes for metagenomic binning, comparative biology and taxonomic classification.</title>
        <authorList>
            <person name="Goeker M."/>
        </authorList>
    </citation>
    <scope>NUCLEOTIDE SEQUENCE [LARGE SCALE GENOMIC DNA]</scope>
    <source>
        <strain evidence="9 11">DSM 103679</strain>
    </source>
</reference>
<dbReference type="GO" id="GO:0005886">
    <property type="term" value="C:plasma membrane"/>
    <property type="evidence" value="ECO:0007669"/>
    <property type="project" value="UniProtKB-SubCell"/>
</dbReference>
<evidence type="ECO:0000256" key="5">
    <source>
        <dbReference type="ARBA" id="ARBA00022989"/>
    </source>
</evidence>
<feature type="transmembrane region" description="Helical" evidence="7">
    <location>
        <begin position="109"/>
        <end position="133"/>
    </location>
</feature>
<feature type="transmembrane region" description="Helical" evidence="7">
    <location>
        <begin position="307"/>
        <end position="326"/>
    </location>
</feature>
<feature type="transmembrane region" description="Helical" evidence="7">
    <location>
        <begin position="239"/>
        <end position="263"/>
    </location>
</feature>
<keyword evidence="3" id="KW-1003">Cell membrane</keyword>
<dbReference type="SUPFAM" id="SSF161098">
    <property type="entry name" value="MetI-like"/>
    <property type="match status" value="1"/>
</dbReference>
<protein>
    <submittedName>
        <fullName evidence="9">Putative aldouronate transport system permease protein</fullName>
    </submittedName>
    <submittedName>
        <fullName evidence="10">Sugar ABC transporter permease</fullName>
    </submittedName>
</protein>
<accession>A0A840S8W5</accession>
<evidence type="ECO:0000313" key="10">
    <source>
        <dbReference type="EMBL" id="QOS40989.1"/>
    </source>
</evidence>
<dbReference type="EMBL" id="CP031517">
    <property type="protein sequence ID" value="QOS40989.1"/>
    <property type="molecule type" value="Genomic_DNA"/>
</dbReference>
<dbReference type="Pfam" id="PF00528">
    <property type="entry name" value="BPD_transp_1"/>
    <property type="match status" value="1"/>
</dbReference>
<dbReference type="AlphaFoldDB" id="A0A840S8W5"/>
<comment type="similarity">
    <text evidence="7">Belongs to the binding-protein-dependent transport system permease family.</text>
</comment>
<evidence type="ECO:0000256" key="3">
    <source>
        <dbReference type="ARBA" id="ARBA00022475"/>
    </source>
</evidence>
<keyword evidence="2 7" id="KW-0813">Transport</keyword>
<dbReference type="Proteomes" id="UP000593591">
    <property type="component" value="Chromosome"/>
</dbReference>
<keyword evidence="4 7" id="KW-0812">Transmembrane</keyword>
<evidence type="ECO:0000256" key="4">
    <source>
        <dbReference type="ARBA" id="ARBA00022692"/>
    </source>
</evidence>
<dbReference type="RefSeq" id="WP_184652537.1">
    <property type="nucleotide sequence ID" value="NZ_JACHFR010000002.1"/>
</dbReference>
<dbReference type="PROSITE" id="PS50928">
    <property type="entry name" value="ABC_TM1"/>
    <property type="match status" value="1"/>
</dbReference>
<gene>
    <name evidence="10" type="ORF">DYE49_11245</name>
    <name evidence="9" type="ORF">HNP77_001478</name>
</gene>
<dbReference type="PANTHER" id="PTHR43227">
    <property type="entry name" value="BLL4140 PROTEIN"/>
    <property type="match status" value="1"/>
</dbReference>
<evidence type="ECO:0000313" key="11">
    <source>
        <dbReference type="Proteomes" id="UP000578697"/>
    </source>
</evidence>
<feature type="transmembrane region" description="Helical" evidence="7">
    <location>
        <begin position="196"/>
        <end position="218"/>
    </location>
</feature>
<evidence type="ECO:0000256" key="1">
    <source>
        <dbReference type="ARBA" id="ARBA00004651"/>
    </source>
</evidence>
<feature type="transmembrane region" description="Helical" evidence="7">
    <location>
        <begin position="145"/>
        <end position="165"/>
    </location>
</feature>
<dbReference type="KEGG" id="trc:DYE49_11245"/>
<evidence type="ECO:0000256" key="6">
    <source>
        <dbReference type="ARBA" id="ARBA00023136"/>
    </source>
</evidence>
<keyword evidence="6 7" id="KW-0472">Membrane</keyword>
<dbReference type="EMBL" id="JACHFR010000002">
    <property type="protein sequence ID" value="MBB5219109.1"/>
    <property type="molecule type" value="Genomic_DNA"/>
</dbReference>
<dbReference type="PANTHER" id="PTHR43227:SF11">
    <property type="entry name" value="BLL4140 PROTEIN"/>
    <property type="match status" value="1"/>
</dbReference>
<comment type="subcellular location">
    <subcellularLocation>
        <location evidence="1 7">Cell membrane</location>
        <topology evidence="1 7">Multi-pass membrane protein</topology>
    </subcellularLocation>
</comment>
<proteinExistence type="inferred from homology"/>
<evidence type="ECO:0000256" key="7">
    <source>
        <dbReference type="RuleBase" id="RU363032"/>
    </source>
</evidence>
<evidence type="ECO:0000256" key="2">
    <source>
        <dbReference type="ARBA" id="ARBA00022448"/>
    </source>
</evidence>
<reference evidence="10 12" key="1">
    <citation type="submission" date="2018-08" db="EMBL/GenBank/DDBJ databases">
        <title>The first complete genome of Treponema rectale (CHPAT), a commensal spirochete of the bovine rectum.</title>
        <authorList>
            <person name="Staton G.J."/>
            <person name="Clegg S.R."/>
            <person name="Carter S.D."/>
            <person name="Radford A.D."/>
            <person name="Darby A."/>
            <person name="Hall N."/>
            <person name="Birtles R.J."/>
            <person name="Evans N.J."/>
        </authorList>
    </citation>
    <scope>NUCLEOTIDE SEQUENCE [LARGE SCALE GENOMIC DNA]</scope>
    <source>
        <strain evidence="10 12">CHPA</strain>
    </source>
</reference>
<evidence type="ECO:0000259" key="8">
    <source>
        <dbReference type="PROSITE" id="PS50928"/>
    </source>
</evidence>
<keyword evidence="5 7" id="KW-1133">Transmembrane helix</keyword>
<evidence type="ECO:0000313" key="12">
    <source>
        <dbReference type="Proteomes" id="UP000593591"/>
    </source>
</evidence>
<dbReference type="Proteomes" id="UP000578697">
    <property type="component" value="Unassembled WGS sequence"/>
</dbReference>
<name>A0A840S8W5_9SPIR</name>
<evidence type="ECO:0000313" key="9">
    <source>
        <dbReference type="EMBL" id="MBB5219109.1"/>
    </source>
</evidence>
<dbReference type="CDD" id="cd06261">
    <property type="entry name" value="TM_PBP2"/>
    <property type="match status" value="1"/>
</dbReference>
<keyword evidence="11" id="KW-1185">Reference proteome</keyword>
<sequence length="336" mass="37793">MEKVKTAASEGTVSAGTPAEVTVLAKKKKLGKTGIFFRECGKHYSLILMCIPAIIFFIAFSYAPLPGIYVAFVKYNYASGIFGSDFIGLDNFKFLFESGQMWKLTRNTILYNFAFLVLDNVVAMFMAILINEITNRIFKKITQTIMLLPYFISAVLVGLLVYNVLNYDYGFLNSVLRSLGLSRWAPYSNPKAWPPLIILVQLWQCTGYNTIVYFAAIMGIDSETIEAARIDGVNAFQRIWYIELPLLKPTLVILMLFAMGGIVKGNFGLFYNIIGTNALLYPTTDILETYVYRATMQDFNFSTASAIGFYQSVIGFVIVMICNAVIKKIEPEYSLF</sequence>
<organism evidence="9 11">
    <name type="scientific">Treponema rectale</name>
    <dbReference type="NCBI Taxonomy" id="744512"/>
    <lineage>
        <taxon>Bacteria</taxon>
        <taxon>Pseudomonadati</taxon>
        <taxon>Spirochaetota</taxon>
        <taxon>Spirochaetia</taxon>
        <taxon>Spirochaetales</taxon>
        <taxon>Treponemataceae</taxon>
        <taxon>Treponema</taxon>
    </lineage>
</organism>
<dbReference type="InterPro" id="IPR000515">
    <property type="entry name" value="MetI-like"/>
</dbReference>
<dbReference type="GO" id="GO:0055085">
    <property type="term" value="P:transmembrane transport"/>
    <property type="evidence" value="ECO:0007669"/>
    <property type="project" value="InterPro"/>
</dbReference>
<feature type="transmembrane region" description="Helical" evidence="7">
    <location>
        <begin position="46"/>
        <end position="65"/>
    </location>
</feature>
<dbReference type="InterPro" id="IPR050809">
    <property type="entry name" value="UgpAE/MalFG_permease"/>
</dbReference>
<dbReference type="InterPro" id="IPR035906">
    <property type="entry name" value="MetI-like_sf"/>
</dbReference>